<accession>A0ABY2FPV6</accession>
<sequence length="126" mass="12603">MHRRQFLGLAAGAGAAVSLPSVRAVAAGGCSPTPLGPGIISAPLVGATLDGDDLYLVTRGLQPAVIGRFDLASRTIVAHQTLSTGTGGWGATVSGGKVYVGMYPVADIHEYDPATTPAPAELPPAV</sequence>
<reference evidence="2 3" key="1">
    <citation type="submission" date="2019-03" db="EMBL/GenBank/DDBJ databases">
        <title>Genomic Encyclopedia of Type Strains, Phase III (KMG-III): the genomes of soil and plant-associated and newly described type strains.</title>
        <authorList>
            <person name="Whitman W."/>
        </authorList>
    </citation>
    <scope>NUCLEOTIDE SEQUENCE [LARGE SCALE GENOMIC DNA]</scope>
    <source>
        <strain evidence="2 3">VKMAc-2574</strain>
    </source>
</reference>
<protein>
    <recommendedName>
        <fullName evidence="4">Twin-arginine translocation signal domain-containing protein</fullName>
    </recommendedName>
</protein>
<evidence type="ECO:0000313" key="3">
    <source>
        <dbReference type="Proteomes" id="UP000295060"/>
    </source>
</evidence>
<keyword evidence="3" id="KW-1185">Reference proteome</keyword>
<dbReference type="InterPro" id="IPR006311">
    <property type="entry name" value="TAT_signal"/>
</dbReference>
<organism evidence="2 3">
    <name type="scientific">Kribbella pratensis</name>
    <dbReference type="NCBI Taxonomy" id="2512112"/>
    <lineage>
        <taxon>Bacteria</taxon>
        <taxon>Bacillati</taxon>
        <taxon>Actinomycetota</taxon>
        <taxon>Actinomycetes</taxon>
        <taxon>Propionibacteriales</taxon>
        <taxon>Kribbellaceae</taxon>
        <taxon>Kribbella</taxon>
    </lineage>
</organism>
<dbReference type="PROSITE" id="PS51318">
    <property type="entry name" value="TAT"/>
    <property type="match status" value="1"/>
</dbReference>
<dbReference type="Proteomes" id="UP000295060">
    <property type="component" value="Unassembled WGS sequence"/>
</dbReference>
<proteinExistence type="predicted"/>
<evidence type="ECO:0000256" key="1">
    <source>
        <dbReference type="SAM" id="SignalP"/>
    </source>
</evidence>
<comment type="caution">
    <text evidence="2">The sequence shown here is derived from an EMBL/GenBank/DDBJ whole genome shotgun (WGS) entry which is preliminary data.</text>
</comment>
<gene>
    <name evidence="2" type="ORF">EV137_2290</name>
</gene>
<evidence type="ECO:0008006" key="4">
    <source>
        <dbReference type="Google" id="ProtNLM"/>
    </source>
</evidence>
<dbReference type="SUPFAM" id="SSF63825">
    <property type="entry name" value="YWTD domain"/>
    <property type="match status" value="1"/>
</dbReference>
<dbReference type="RefSeq" id="WP_134000840.1">
    <property type="nucleotide sequence ID" value="NZ_SODU01000001.1"/>
</dbReference>
<feature type="chain" id="PRO_5046131687" description="Twin-arginine translocation signal domain-containing protein" evidence="1">
    <location>
        <begin position="27"/>
        <end position="126"/>
    </location>
</feature>
<feature type="signal peptide" evidence="1">
    <location>
        <begin position="1"/>
        <end position="26"/>
    </location>
</feature>
<keyword evidence="1" id="KW-0732">Signal</keyword>
<evidence type="ECO:0000313" key="2">
    <source>
        <dbReference type="EMBL" id="TDW94962.1"/>
    </source>
</evidence>
<dbReference type="EMBL" id="SODU01000001">
    <property type="protein sequence ID" value="TDW94962.1"/>
    <property type="molecule type" value="Genomic_DNA"/>
</dbReference>
<name>A0ABY2FPV6_9ACTN</name>